<dbReference type="GO" id="GO:0016020">
    <property type="term" value="C:membrane"/>
    <property type="evidence" value="ECO:0007669"/>
    <property type="project" value="InterPro"/>
</dbReference>
<dbReference type="Proteomes" id="UP000244773">
    <property type="component" value="Segment"/>
</dbReference>
<dbReference type="GO" id="GO:0008146">
    <property type="term" value="F:sulfotransferase activity"/>
    <property type="evidence" value="ECO:0007669"/>
    <property type="project" value="InterPro"/>
</dbReference>
<dbReference type="InterPro" id="IPR027417">
    <property type="entry name" value="P-loop_NTPase"/>
</dbReference>
<dbReference type="InterPro" id="IPR005331">
    <property type="entry name" value="Sulfotransferase"/>
</dbReference>
<keyword evidence="1" id="KW-0808">Transferase</keyword>
<dbReference type="Gene3D" id="3.40.50.300">
    <property type="entry name" value="P-loop containing nucleotide triphosphate hydrolases"/>
    <property type="match status" value="1"/>
</dbReference>
<sequence length="234" mass="27891">MEKIRKHHERNNMPIIEKNNRKILFIHIPKTGGTSVETYLFGGTLPEMTADAEQRKIIMWGNGIISASPPLQHFSASQIIKEIGYDSYRDLFKFAIVRNPYKRVLSAYIHRSTKKLYKQYGFTRRNIEEFRREIKTVLPMIISEQHAKYNNHFKTQKWFLEDEDGRIRTDIAILRTEDLKKGMIDSGFSDFDDRKCNTKRYTSYSYDEILKDIEIKNIIRNYYKEDFISFGYDM</sequence>
<dbReference type="EMBL" id="KY322437">
    <property type="protein sequence ID" value="AUF82727.1"/>
    <property type="molecule type" value="Genomic_DNA"/>
</dbReference>
<keyword evidence="2" id="KW-1185">Reference proteome</keyword>
<reference evidence="1" key="1">
    <citation type="journal article" date="2018" name="Virology">
        <title>A giant virus infecting green algae encodes key fermentation genes.</title>
        <authorList>
            <person name="Schvarcz C.R."/>
            <person name="Steward G.F."/>
        </authorList>
    </citation>
    <scope>NUCLEOTIDE SEQUENCE [LARGE SCALE GENOMIC DNA]</scope>
</reference>
<protein>
    <submittedName>
        <fullName evidence="1">Sulfotransferase family protein</fullName>
    </submittedName>
</protein>
<gene>
    <name evidence="1" type="ORF">TetV_645</name>
</gene>
<evidence type="ECO:0000313" key="2">
    <source>
        <dbReference type="Proteomes" id="UP000244773"/>
    </source>
</evidence>
<dbReference type="Pfam" id="PF03567">
    <property type="entry name" value="Sulfotransfer_2"/>
    <property type="match status" value="1"/>
</dbReference>
<organism evidence="1">
    <name type="scientific">Tetraselmis virus 1</name>
    <dbReference type="NCBI Taxonomy" id="2060617"/>
    <lineage>
        <taxon>Viruses</taxon>
        <taxon>Varidnaviria</taxon>
        <taxon>Bamfordvirae</taxon>
        <taxon>Nucleocytoviricota</taxon>
        <taxon>Megaviricetes</taxon>
        <taxon>Imitervirales</taxon>
        <taxon>Allomimiviridae</taxon>
        <taxon>Oceanusvirus</taxon>
        <taxon>Oceanusvirus kaneohense</taxon>
    </lineage>
</organism>
<name>A0A2P0VPB0_9VIRU</name>
<accession>A0A2P0VPB0</accession>
<dbReference type="SUPFAM" id="SSF52540">
    <property type="entry name" value="P-loop containing nucleoside triphosphate hydrolases"/>
    <property type="match status" value="1"/>
</dbReference>
<evidence type="ECO:0000313" key="1">
    <source>
        <dbReference type="EMBL" id="AUF82727.1"/>
    </source>
</evidence>
<proteinExistence type="predicted"/>